<evidence type="ECO:0000259" key="1">
    <source>
        <dbReference type="PROSITE" id="PS51746"/>
    </source>
</evidence>
<dbReference type="InterPro" id="IPR036457">
    <property type="entry name" value="PPM-type-like_dom_sf"/>
</dbReference>
<sequence length="206" mass="22061">MIRFATAAASYRATSEDRFVVLRTPAGWIMCVADGVSGTPGGGKAADRFVECVRRVALQRDSDASDPIAWAMHLGDIDSEIARDPMAGETTGIALGIVGDRIAGASCGDSRAYLLSRHGPRELTSEQARKPRLGTGRARPCAFSVEARGVLVLGTDGLFDYADPNDMFEVVRVPSDNGAEALVRLVRHRHRVLPDDVAVVVAWLGE</sequence>
<dbReference type="Proteomes" id="UP001374803">
    <property type="component" value="Chromosome"/>
</dbReference>
<dbReference type="SUPFAM" id="SSF81606">
    <property type="entry name" value="PP2C-like"/>
    <property type="match status" value="1"/>
</dbReference>
<proteinExistence type="predicted"/>
<dbReference type="EMBL" id="CP089983">
    <property type="protein sequence ID" value="WXB03538.1"/>
    <property type="molecule type" value="Genomic_DNA"/>
</dbReference>
<evidence type="ECO:0000313" key="2">
    <source>
        <dbReference type="EMBL" id="WXB03538.1"/>
    </source>
</evidence>
<keyword evidence="3" id="KW-1185">Reference proteome</keyword>
<dbReference type="PROSITE" id="PS51746">
    <property type="entry name" value="PPM_2"/>
    <property type="match status" value="1"/>
</dbReference>
<feature type="domain" description="PPM-type phosphatase" evidence="1">
    <location>
        <begin position="1"/>
        <end position="204"/>
    </location>
</feature>
<gene>
    <name evidence="2" type="ORF">LVJ94_42370</name>
</gene>
<reference evidence="2" key="1">
    <citation type="submission" date="2021-12" db="EMBL/GenBank/DDBJ databases">
        <title>Discovery of the Pendulisporaceae a myxobacterial family with distinct sporulation behavior and unique specialized metabolism.</title>
        <authorList>
            <person name="Garcia R."/>
            <person name="Popoff A."/>
            <person name="Bader C.D."/>
            <person name="Loehr J."/>
            <person name="Walesch S."/>
            <person name="Walt C."/>
            <person name="Boldt J."/>
            <person name="Bunk B."/>
            <person name="Haeckl F.J.F.P.J."/>
            <person name="Gunesch A.P."/>
            <person name="Birkelbach J."/>
            <person name="Nuebel U."/>
            <person name="Pietschmann T."/>
            <person name="Bach T."/>
            <person name="Mueller R."/>
        </authorList>
    </citation>
    <scope>NUCLEOTIDE SEQUENCE</scope>
    <source>
        <strain evidence="2">MSr11367</strain>
    </source>
</reference>
<dbReference type="Gene3D" id="3.60.40.10">
    <property type="entry name" value="PPM-type phosphatase domain"/>
    <property type="match status" value="1"/>
</dbReference>
<name>A0ABZ2L0N2_9BACT</name>
<protein>
    <submittedName>
        <fullName evidence="2">Protein phosphatase 2C domain-containing protein</fullName>
    </submittedName>
</protein>
<dbReference type="Pfam" id="PF07228">
    <property type="entry name" value="SpoIIE"/>
    <property type="match status" value="1"/>
</dbReference>
<accession>A0ABZ2L0N2</accession>
<organism evidence="2 3">
    <name type="scientific">Pendulispora rubella</name>
    <dbReference type="NCBI Taxonomy" id="2741070"/>
    <lineage>
        <taxon>Bacteria</taxon>
        <taxon>Pseudomonadati</taxon>
        <taxon>Myxococcota</taxon>
        <taxon>Myxococcia</taxon>
        <taxon>Myxococcales</taxon>
        <taxon>Sorangiineae</taxon>
        <taxon>Pendulisporaceae</taxon>
        <taxon>Pendulispora</taxon>
    </lineage>
</organism>
<evidence type="ECO:0000313" key="3">
    <source>
        <dbReference type="Proteomes" id="UP001374803"/>
    </source>
</evidence>
<dbReference type="RefSeq" id="WP_394833168.1">
    <property type="nucleotide sequence ID" value="NZ_CP089929.1"/>
</dbReference>
<dbReference type="SMART" id="SM00332">
    <property type="entry name" value="PP2Cc"/>
    <property type="match status" value="1"/>
</dbReference>
<dbReference type="InterPro" id="IPR001932">
    <property type="entry name" value="PPM-type_phosphatase-like_dom"/>
</dbReference>